<sequence>MRRTRRRWRRRMMLLLLLSKAERDKHISRTGESPRKKNNSPALSTTCPSTPTHQPTHSHVHPHSPQMFRYPRGEIKNRIATNHPHPSPSAAPFPP</sequence>
<feature type="compositionally biased region" description="Pro residues" evidence="1">
    <location>
        <begin position="85"/>
        <end position="95"/>
    </location>
</feature>
<feature type="compositionally biased region" description="Polar residues" evidence="1">
    <location>
        <begin position="39"/>
        <end position="55"/>
    </location>
</feature>
<feature type="region of interest" description="Disordered" evidence="1">
    <location>
        <begin position="18"/>
        <end position="95"/>
    </location>
</feature>
<accession>A0A2M4D887</accession>
<feature type="compositionally biased region" description="Basic and acidic residues" evidence="1">
    <location>
        <begin position="20"/>
        <end position="35"/>
    </location>
</feature>
<dbReference type="EMBL" id="GGFL01009569">
    <property type="protein sequence ID" value="MBW73747.1"/>
    <property type="molecule type" value="Transcribed_RNA"/>
</dbReference>
<feature type="signal peptide" evidence="2">
    <location>
        <begin position="1"/>
        <end position="23"/>
    </location>
</feature>
<feature type="chain" id="PRO_5014798680" evidence="2">
    <location>
        <begin position="24"/>
        <end position="95"/>
    </location>
</feature>
<organism evidence="3">
    <name type="scientific">Anopheles darlingi</name>
    <name type="common">Mosquito</name>
    <dbReference type="NCBI Taxonomy" id="43151"/>
    <lineage>
        <taxon>Eukaryota</taxon>
        <taxon>Metazoa</taxon>
        <taxon>Ecdysozoa</taxon>
        <taxon>Arthropoda</taxon>
        <taxon>Hexapoda</taxon>
        <taxon>Insecta</taxon>
        <taxon>Pterygota</taxon>
        <taxon>Neoptera</taxon>
        <taxon>Endopterygota</taxon>
        <taxon>Diptera</taxon>
        <taxon>Nematocera</taxon>
        <taxon>Culicoidea</taxon>
        <taxon>Culicidae</taxon>
        <taxon>Anophelinae</taxon>
        <taxon>Anopheles</taxon>
    </lineage>
</organism>
<name>A0A2M4D887_ANODA</name>
<keyword evidence="2" id="KW-0732">Signal</keyword>
<dbReference type="AlphaFoldDB" id="A0A2M4D887"/>
<proteinExistence type="predicted"/>
<reference evidence="3" key="1">
    <citation type="submission" date="2018-01" db="EMBL/GenBank/DDBJ databases">
        <title>An insight into the sialome of Amazonian anophelines.</title>
        <authorList>
            <person name="Ribeiro J.M."/>
            <person name="Scarpassa V."/>
            <person name="Calvo E."/>
        </authorList>
    </citation>
    <scope>NUCLEOTIDE SEQUENCE</scope>
</reference>
<evidence type="ECO:0000256" key="2">
    <source>
        <dbReference type="SAM" id="SignalP"/>
    </source>
</evidence>
<evidence type="ECO:0000313" key="3">
    <source>
        <dbReference type="EMBL" id="MBW73747.1"/>
    </source>
</evidence>
<protein>
    <submittedName>
        <fullName evidence="3">Putative secreted protein</fullName>
    </submittedName>
</protein>
<evidence type="ECO:0000256" key="1">
    <source>
        <dbReference type="SAM" id="MobiDB-lite"/>
    </source>
</evidence>